<protein>
    <recommendedName>
        <fullName evidence="2">DUF5681 domain-containing protein</fullName>
    </recommendedName>
</protein>
<sequence>MQYEKGTSGNPSGRPKGSANKATAHTRELIGAALAGLDADTLRTHLLSLRGKDFIDAYVKLAEFVTPKLQRTALAADDEERPVTVTLHIGGTPEQREANQQAARRLLRE</sequence>
<dbReference type="Proteomes" id="UP000273500">
    <property type="component" value="Unassembled WGS sequence"/>
</dbReference>
<dbReference type="OrthoDB" id="885133at2"/>
<evidence type="ECO:0000256" key="1">
    <source>
        <dbReference type="SAM" id="MobiDB-lite"/>
    </source>
</evidence>
<dbReference type="InterPro" id="IPR043736">
    <property type="entry name" value="DUF5681"/>
</dbReference>
<dbReference type="EMBL" id="RWIT01000001">
    <property type="protein sequence ID" value="RSK50993.1"/>
    <property type="molecule type" value="Genomic_DNA"/>
</dbReference>
<keyword evidence="4" id="KW-1185">Reference proteome</keyword>
<accession>A0A3R9VBY9</accession>
<evidence type="ECO:0000313" key="3">
    <source>
        <dbReference type="EMBL" id="RSK50993.1"/>
    </source>
</evidence>
<reference evidence="3 4" key="1">
    <citation type="submission" date="2018-12" db="EMBL/GenBank/DDBJ databases">
        <authorList>
            <person name="Feng G."/>
            <person name="Zhu H."/>
        </authorList>
    </citation>
    <scope>NUCLEOTIDE SEQUENCE [LARGE SCALE GENOMIC DNA]</scope>
    <source>
        <strain evidence="3 4">KCTC 12533</strain>
    </source>
</reference>
<proteinExistence type="predicted"/>
<dbReference type="Pfam" id="PF18932">
    <property type="entry name" value="DUF5681"/>
    <property type="match status" value="1"/>
</dbReference>
<dbReference type="AlphaFoldDB" id="A0A3R9VBY9"/>
<name>A0A3R9VBY9_9BACT</name>
<feature type="domain" description="DUF5681" evidence="2">
    <location>
        <begin position="2"/>
        <end position="27"/>
    </location>
</feature>
<dbReference type="RefSeq" id="WP_125417468.1">
    <property type="nucleotide sequence ID" value="NZ_RWIT01000001.1"/>
</dbReference>
<feature type="compositionally biased region" description="Polar residues" evidence="1">
    <location>
        <begin position="1"/>
        <end position="11"/>
    </location>
</feature>
<comment type="caution">
    <text evidence="3">The sequence shown here is derived from an EMBL/GenBank/DDBJ whole genome shotgun (WGS) entry which is preliminary data.</text>
</comment>
<evidence type="ECO:0000259" key="2">
    <source>
        <dbReference type="Pfam" id="PF18932"/>
    </source>
</evidence>
<organism evidence="3 4">
    <name type="scientific">Hymenobacter rigui</name>
    <dbReference type="NCBI Taxonomy" id="334424"/>
    <lineage>
        <taxon>Bacteria</taxon>
        <taxon>Pseudomonadati</taxon>
        <taxon>Bacteroidota</taxon>
        <taxon>Cytophagia</taxon>
        <taxon>Cytophagales</taxon>
        <taxon>Hymenobacteraceae</taxon>
        <taxon>Hymenobacter</taxon>
    </lineage>
</organism>
<feature type="region of interest" description="Disordered" evidence="1">
    <location>
        <begin position="90"/>
        <end position="109"/>
    </location>
</feature>
<gene>
    <name evidence="3" type="ORF">EI291_01345</name>
</gene>
<feature type="region of interest" description="Disordered" evidence="1">
    <location>
        <begin position="1"/>
        <end position="24"/>
    </location>
</feature>
<evidence type="ECO:0000313" key="4">
    <source>
        <dbReference type="Proteomes" id="UP000273500"/>
    </source>
</evidence>